<proteinExistence type="predicted"/>
<reference evidence="1 2" key="1">
    <citation type="journal article" date="2019" name="Commun. Biol.">
        <title>The bagworm genome reveals a unique fibroin gene that provides high tensile strength.</title>
        <authorList>
            <person name="Kono N."/>
            <person name="Nakamura H."/>
            <person name="Ohtoshi R."/>
            <person name="Tomita M."/>
            <person name="Numata K."/>
            <person name="Arakawa K."/>
        </authorList>
    </citation>
    <scope>NUCLEOTIDE SEQUENCE [LARGE SCALE GENOMIC DNA]</scope>
</reference>
<feature type="non-terminal residue" evidence="1">
    <location>
        <position position="70"/>
    </location>
</feature>
<name>A0A4C1T0I3_EUMVA</name>
<dbReference type="AlphaFoldDB" id="A0A4C1T0I3"/>
<evidence type="ECO:0000313" key="2">
    <source>
        <dbReference type="Proteomes" id="UP000299102"/>
    </source>
</evidence>
<accession>A0A4C1T0I3</accession>
<dbReference type="EMBL" id="BGZK01008088">
    <property type="protein sequence ID" value="GBP06958.1"/>
    <property type="molecule type" value="Genomic_DNA"/>
</dbReference>
<organism evidence="1 2">
    <name type="scientific">Eumeta variegata</name>
    <name type="common">Bagworm moth</name>
    <name type="synonym">Eumeta japonica</name>
    <dbReference type="NCBI Taxonomy" id="151549"/>
    <lineage>
        <taxon>Eukaryota</taxon>
        <taxon>Metazoa</taxon>
        <taxon>Ecdysozoa</taxon>
        <taxon>Arthropoda</taxon>
        <taxon>Hexapoda</taxon>
        <taxon>Insecta</taxon>
        <taxon>Pterygota</taxon>
        <taxon>Neoptera</taxon>
        <taxon>Endopterygota</taxon>
        <taxon>Lepidoptera</taxon>
        <taxon>Glossata</taxon>
        <taxon>Ditrysia</taxon>
        <taxon>Tineoidea</taxon>
        <taxon>Psychidae</taxon>
        <taxon>Oiketicinae</taxon>
        <taxon>Eumeta</taxon>
    </lineage>
</organism>
<protein>
    <submittedName>
        <fullName evidence="1">Uncharacterized protein</fullName>
    </submittedName>
</protein>
<evidence type="ECO:0000313" key="1">
    <source>
        <dbReference type="EMBL" id="GBP06958.1"/>
    </source>
</evidence>
<dbReference type="Proteomes" id="UP000299102">
    <property type="component" value="Unassembled WGS sequence"/>
</dbReference>
<sequence length="70" mass="8115">MPRLTGPPLLRLQFDIPTLKYLSILHIHPTLPPSDFYLFPRLKEYLKEHRSEDDEAVVAAVQEFIGAKIE</sequence>
<comment type="caution">
    <text evidence="1">The sequence shown here is derived from an EMBL/GenBank/DDBJ whole genome shotgun (WGS) entry which is preliminary data.</text>
</comment>
<keyword evidence="2" id="KW-1185">Reference proteome</keyword>
<gene>
    <name evidence="1" type="ORF">EVAR_72392_1</name>
</gene>